<dbReference type="KEGG" id="pacp:FAZ97_35135"/>
<dbReference type="EMBL" id="CP046912">
    <property type="protein sequence ID" value="QGZ60147.1"/>
    <property type="molecule type" value="Genomic_DNA"/>
</dbReference>
<dbReference type="AlphaFoldDB" id="A0A7Z2GE34"/>
<organism evidence="1 2">
    <name type="scientific">Paraburkholderia acidiphila</name>
    <dbReference type="NCBI Taxonomy" id="2571747"/>
    <lineage>
        <taxon>Bacteria</taxon>
        <taxon>Pseudomonadati</taxon>
        <taxon>Pseudomonadota</taxon>
        <taxon>Betaproteobacteria</taxon>
        <taxon>Burkholderiales</taxon>
        <taxon>Burkholderiaceae</taxon>
        <taxon>Paraburkholderia</taxon>
    </lineage>
</organism>
<dbReference type="RefSeq" id="WP_158763320.1">
    <property type="nucleotide sequence ID" value="NZ_CP046912.1"/>
</dbReference>
<protein>
    <recommendedName>
        <fullName evidence="3">Regulatory helix-turn-helix protein, lysR family</fullName>
    </recommendedName>
</protein>
<name>A0A7Z2GE34_9BURK</name>
<dbReference type="Proteomes" id="UP000434209">
    <property type="component" value="Chromosome 4"/>
</dbReference>
<dbReference type="InterPro" id="IPR036388">
    <property type="entry name" value="WH-like_DNA-bd_sf"/>
</dbReference>
<evidence type="ECO:0008006" key="3">
    <source>
        <dbReference type="Google" id="ProtNLM"/>
    </source>
</evidence>
<evidence type="ECO:0000313" key="1">
    <source>
        <dbReference type="EMBL" id="QGZ60147.1"/>
    </source>
</evidence>
<keyword evidence="2" id="KW-1185">Reference proteome</keyword>
<proteinExistence type="predicted"/>
<gene>
    <name evidence="1" type="ORF">FAZ97_35135</name>
</gene>
<sequence length="94" mass="10638">MDKLDMMRIVVRIAEEGSFTGAASRLSIQIANTLRAVTQGVPRTVQDLEAHTCLQFLTSFFRTPRASTLTPRSRRSWITCARGCPTRLPQMRTR</sequence>
<accession>A0A7Z2GE34</accession>
<reference evidence="1 2" key="1">
    <citation type="submission" date="2019-12" db="EMBL/GenBank/DDBJ databases">
        <title>Paraburkholderia acidiphila 7Q-K02 sp. nov and Paraburkholderia acidisoli DHF22 sp. nov., two strains isolated from forest soil.</title>
        <authorList>
            <person name="Gao Z."/>
            <person name="Qiu L."/>
        </authorList>
    </citation>
    <scope>NUCLEOTIDE SEQUENCE [LARGE SCALE GENOMIC DNA]</scope>
    <source>
        <strain evidence="1 2">7Q-K02</strain>
    </source>
</reference>
<dbReference type="Gene3D" id="1.10.10.10">
    <property type="entry name" value="Winged helix-like DNA-binding domain superfamily/Winged helix DNA-binding domain"/>
    <property type="match status" value="1"/>
</dbReference>
<evidence type="ECO:0000313" key="2">
    <source>
        <dbReference type="Proteomes" id="UP000434209"/>
    </source>
</evidence>